<evidence type="ECO:0000256" key="15">
    <source>
        <dbReference type="RuleBase" id="RU000461"/>
    </source>
</evidence>
<evidence type="ECO:0000256" key="8">
    <source>
        <dbReference type="ARBA" id="ARBA00022824"/>
    </source>
</evidence>
<evidence type="ECO:0000256" key="13">
    <source>
        <dbReference type="ARBA" id="ARBA00023136"/>
    </source>
</evidence>
<evidence type="ECO:0000256" key="4">
    <source>
        <dbReference type="ARBA" id="ARBA00004406"/>
    </source>
</evidence>
<gene>
    <name evidence="17" type="ORF">HHI36_021595</name>
</gene>
<evidence type="ECO:0000256" key="2">
    <source>
        <dbReference type="ARBA" id="ARBA00003690"/>
    </source>
</evidence>
<dbReference type="GO" id="GO:0046872">
    <property type="term" value="F:metal ion binding"/>
    <property type="evidence" value="ECO:0007669"/>
    <property type="project" value="UniProtKB-KW"/>
</dbReference>
<evidence type="ECO:0000256" key="10">
    <source>
        <dbReference type="ARBA" id="ARBA00023002"/>
    </source>
</evidence>
<organism evidence="17 18">
    <name type="scientific">Cryptolaemus montrouzieri</name>
    <dbReference type="NCBI Taxonomy" id="559131"/>
    <lineage>
        <taxon>Eukaryota</taxon>
        <taxon>Metazoa</taxon>
        <taxon>Ecdysozoa</taxon>
        <taxon>Arthropoda</taxon>
        <taxon>Hexapoda</taxon>
        <taxon>Insecta</taxon>
        <taxon>Pterygota</taxon>
        <taxon>Neoptera</taxon>
        <taxon>Endopterygota</taxon>
        <taxon>Coleoptera</taxon>
        <taxon>Polyphaga</taxon>
        <taxon>Cucujiformia</taxon>
        <taxon>Coccinelloidea</taxon>
        <taxon>Coccinellidae</taxon>
        <taxon>Scymninae</taxon>
        <taxon>Scymnini</taxon>
        <taxon>Cryptolaemus</taxon>
    </lineage>
</organism>
<dbReference type="Proteomes" id="UP001516400">
    <property type="component" value="Unassembled WGS sequence"/>
</dbReference>
<evidence type="ECO:0008006" key="19">
    <source>
        <dbReference type="Google" id="ProtNLM"/>
    </source>
</evidence>
<dbReference type="PRINTS" id="PR00463">
    <property type="entry name" value="EP450I"/>
</dbReference>
<dbReference type="CDD" id="cd20628">
    <property type="entry name" value="CYP4"/>
    <property type="match status" value="1"/>
</dbReference>
<evidence type="ECO:0000256" key="5">
    <source>
        <dbReference type="ARBA" id="ARBA00010617"/>
    </source>
</evidence>
<dbReference type="EMBL" id="JABFTP020000042">
    <property type="protein sequence ID" value="KAL3271099.1"/>
    <property type="molecule type" value="Genomic_DNA"/>
</dbReference>
<evidence type="ECO:0000256" key="9">
    <source>
        <dbReference type="ARBA" id="ARBA00022848"/>
    </source>
</evidence>
<keyword evidence="12 15" id="KW-0503">Monooxygenase</keyword>
<comment type="caution">
    <text evidence="17">The sequence shown here is derived from an EMBL/GenBank/DDBJ whole genome shotgun (WGS) entry which is preliminary data.</text>
</comment>
<dbReference type="InterPro" id="IPR017972">
    <property type="entry name" value="Cyt_P450_CS"/>
</dbReference>
<evidence type="ECO:0000256" key="3">
    <source>
        <dbReference type="ARBA" id="ARBA00004174"/>
    </source>
</evidence>
<sequence>MDITSSNITSSLMLSLLTVFVLWIVKYHWSRRRLYELASKIPGPPGYPIVGNGFDWMGRSTKDLFRTGIKYCVDYPNVMKYWLGPKLMIAVTKPEYLQIIMNHPDCLEKDSSYRFLKKYVGNGLISAPVQIWKKNRKLIQPTFRQKILDSFVVVFVEHTKTLTDIMMKHAGTGEVDMASFLNAFMIDLVCETSMGLKTGAQTTGNRFGELLDEFMRICLFRITHFWYSNKYIYRLSKYKHFLDSIVSEMKSFANKILVEKRDLFQENNKMLITGDIIEDDTKGKSFLDHLLQLSYEGTRLSEKEVADEVNTFLAAGSETTAGALGYAFMSLGMFPDIQQKIYEEVIDILGTDRDVTDEDLPRMQYMERFLKEVLRLFPLVSFILRCTTADIDLGDVILPKDSCLALTIFATHRCPEYWKDPLKFNPDRFLPKEVVKRHPYCYLPFSGGPRNCIGLKYATMIMKTVIATLVRKVVFKSEYKSIEEIEFRIHIVIRPVDGYKVSVELRK</sequence>
<evidence type="ECO:0000256" key="6">
    <source>
        <dbReference type="ARBA" id="ARBA00022617"/>
    </source>
</evidence>
<protein>
    <recommendedName>
        <fullName evidence="19">Cytochrome P450</fullName>
    </recommendedName>
</protein>
<keyword evidence="7 14" id="KW-0479">Metal-binding</keyword>
<feature type="transmembrane region" description="Helical" evidence="16">
    <location>
        <begin position="6"/>
        <end position="25"/>
    </location>
</feature>
<comment type="cofactor">
    <cofactor evidence="1 14">
        <name>heme</name>
        <dbReference type="ChEBI" id="CHEBI:30413"/>
    </cofactor>
</comment>
<dbReference type="PRINTS" id="PR00385">
    <property type="entry name" value="P450"/>
</dbReference>
<dbReference type="InterPro" id="IPR001128">
    <property type="entry name" value="Cyt_P450"/>
</dbReference>
<comment type="subcellular location">
    <subcellularLocation>
        <location evidence="4">Endoplasmic reticulum membrane</location>
        <topology evidence="4">Peripheral membrane protein</topology>
    </subcellularLocation>
    <subcellularLocation>
        <location evidence="3">Microsome membrane</location>
        <topology evidence="3">Peripheral membrane protein</topology>
    </subcellularLocation>
</comment>
<evidence type="ECO:0000256" key="16">
    <source>
        <dbReference type="SAM" id="Phobius"/>
    </source>
</evidence>
<evidence type="ECO:0000256" key="1">
    <source>
        <dbReference type="ARBA" id="ARBA00001971"/>
    </source>
</evidence>
<accession>A0ABD2MYL7</accession>
<dbReference type="GO" id="GO:0005789">
    <property type="term" value="C:endoplasmic reticulum membrane"/>
    <property type="evidence" value="ECO:0007669"/>
    <property type="project" value="UniProtKB-SubCell"/>
</dbReference>
<dbReference type="SUPFAM" id="SSF48264">
    <property type="entry name" value="Cytochrome P450"/>
    <property type="match status" value="1"/>
</dbReference>
<keyword evidence="9" id="KW-0492">Microsome</keyword>
<keyword evidence="11 14" id="KW-0408">Iron</keyword>
<keyword evidence="18" id="KW-1185">Reference proteome</keyword>
<dbReference type="PANTHER" id="PTHR24291:SF189">
    <property type="entry name" value="CYTOCHROME P450 4C3-RELATED"/>
    <property type="match status" value="1"/>
</dbReference>
<dbReference type="GO" id="GO:0004497">
    <property type="term" value="F:monooxygenase activity"/>
    <property type="evidence" value="ECO:0007669"/>
    <property type="project" value="UniProtKB-KW"/>
</dbReference>
<keyword evidence="10 15" id="KW-0560">Oxidoreductase</keyword>
<comment type="similarity">
    <text evidence="5 15">Belongs to the cytochrome P450 family.</text>
</comment>
<dbReference type="InterPro" id="IPR002401">
    <property type="entry name" value="Cyt_P450_E_grp-I"/>
</dbReference>
<dbReference type="Gene3D" id="1.10.630.10">
    <property type="entry name" value="Cytochrome P450"/>
    <property type="match status" value="1"/>
</dbReference>
<evidence type="ECO:0000313" key="18">
    <source>
        <dbReference type="Proteomes" id="UP001516400"/>
    </source>
</evidence>
<evidence type="ECO:0000256" key="7">
    <source>
        <dbReference type="ARBA" id="ARBA00022723"/>
    </source>
</evidence>
<keyword evidence="6 14" id="KW-0349">Heme</keyword>
<evidence type="ECO:0000313" key="17">
    <source>
        <dbReference type="EMBL" id="KAL3271099.1"/>
    </source>
</evidence>
<dbReference type="InterPro" id="IPR036396">
    <property type="entry name" value="Cyt_P450_sf"/>
</dbReference>
<keyword evidence="16" id="KW-1133">Transmembrane helix</keyword>
<keyword evidence="16" id="KW-0812">Transmembrane</keyword>
<evidence type="ECO:0000256" key="12">
    <source>
        <dbReference type="ARBA" id="ARBA00023033"/>
    </source>
</evidence>
<comment type="function">
    <text evidence="2">May be involved in the metabolism of insect hormones and in the breakdown of synthetic insecticides.</text>
</comment>
<dbReference type="InterPro" id="IPR050196">
    <property type="entry name" value="Cytochrome_P450_Monoox"/>
</dbReference>
<dbReference type="Pfam" id="PF00067">
    <property type="entry name" value="p450"/>
    <property type="match status" value="1"/>
</dbReference>
<dbReference type="PANTHER" id="PTHR24291">
    <property type="entry name" value="CYTOCHROME P450 FAMILY 4"/>
    <property type="match status" value="1"/>
</dbReference>
<reference evidence="17 18" key="1">
    <citation type="journal article" date="2021" name="BMC Biol.">
        <title>Horizontally acquired antibacterial genes associated with adaptive radiation of ladybird beetles.</title>
        <authorList>
            <person name="Li H.S."/>
            <person name="Tang X.F."/>
            <person name="Huang Y.H."/>
            <person name="Xu Z.Y."/>
            <person name="Chen M.L."/>
            <person name="Du X.Y."/>
            <person name="Qiu B.Y."/>
            <person name="Chen P.T."/>
            <person name="Zhang W."/>
            <person name="Slipinski A."/>
            <person name="Escalona H.E."/>
            <person name="Waterhouse R.M."/>
            <person name="Zwick A."/>
            <person name="Pang H."/>
        </authorList>
    </citation>
    <scope>NUCLEOTIDE SEQUENCE [LARGE SCALE GENOMIC DNA]</scope>
    <source>
        <strain evidence="17">SYSU2018</strain>
    </source>
</reference>
<evidence type="ECO:0000256" key="14">
    <source>
        <dbReference type="PIRSR" id="PIRSR602401-1"/>
    </source>
</evidence>
<proteinExistence type="inferred from homology"/>
<keyword evidence="13 16" id="KW-0472">Membrane</keyword>
<feature type="binding site" description="axial binding residue" evidence="14">
    <location>
        <position position="452"/>
    </location>
    <ligand>
        <name>heme</name>
        <dbReference type="ChEBI" id="CHEBI:30413"/>
    </ligand>
    <ligandPart>
        <name>Fe</name>
        <dbReference type="ChEBI" id="CHEBI:18248"/>
    </ligandPart>
</feature>
<evidence type="ECO:0000256" key="11">
    <source>
        <dbReference type="ARBA" id="ARBA00023004"/>
    </source>
</evidence>
<dbReference type="AlphaFoldDB" id="A0ABD2MYL7"/>
<name>A0ABD2MYL7_9CUCU</name>
<keyword evidence="8" id="KW-0256">Endoplasmic reticulum</keyword>
<dbReference type="PROSITE" id="PS00086">
    <property type="entry name" value="CYTOCHROME_P450"/>
    <property type="match status" value="1"/>
</dbReference>